<protein>
    <submittedName>
        <fullName evidence="2">Sterile alpha motif domain-containing protein 9</fullName>
    </submittedName>
</protein>
<evidence type="ECO:0000313" key="1">
    <source>
        <dbReference type="Proteomes" id="UP000000437"/>
    </source>
</evidence>
<gene>
    <name evidence="2" type="primary">LOC101886156</name>
</gene>
<dbReference type="Proteomes" id="UP000000437">
    <property type="component" value="Chromosome 2"/>
</dbReference>
<name>A0AC58HV88_DANRE</name>
<proteinExistence type="predicted"/>
<keyword evidence="1" id="KW-1185">Reference proteome</keyword>
<dbReference type="RefSeq" id="XP_073785913.1">
    <property type="nucleotide sequence ID" value="XM_073929812.1"/>
</dbReference>
<evidence type="ECO:0000313" key="2">
    <source>
        <dbReference type="RefSeq" id="XP_073785913.1"/>
    </source>
</evidence>
<accession>A0AC58HV88</accession>
<reference evidence="2" key="1">
    <citation type="submission" date="2025-08" db="UniProtKB">
        <authorList>
            <consortium name="RefSeq"/>
        </authorList>
    </citation>
    <scope>IDENTIFICATION</scope>
    <source>
        <strain evidence="2">Tuebingen</strain>
        <tissue evidence="2">Fibroblasts and whole tissue</tissue>
    </source>
</reference>
<organism evidence="1 2">
    <name type="scientific">Danio rerio</name>
    <name type="common">Zebrafish</name>
    <name type="synonym">Brachydanio rerio</name>
    <dbReference type="NCBI Taxonomy" id="7955"/>
    <lineage>
        <taxon>Eukaryota</taxon>
        <taxon>Metazoa</taxon>
        <taxon>Chordata</taxon>
        <taxon>Craniata</taxon>
        <taxon>Vertebrata</taxon>
        <taxon>Euteleostomi</taxon>
        <taxon>Actinopterygii</taxon>
        <taxon>Neopterygii</taxon>
        <taxon>Teleostei</taxon>
        <taxon>Ostariophysi</taxon>
        <taxon>Cypriniformes</taxon>
        <taxon>Danionidae</taxon>
        <taxon>Danioninae</taxon>
        <taxon>Danio</taxon>
    </lineage>
</organism>
<sequence length="1775" mass="204094">MATNQNTEHHHRVEEWTREQVRYWLTEVIKVDKKYADKLYEEEVSGEELVCYQPKHLQELGIKHGPAVKIITRLEMLKDQQKSHSSDHLLTMNTEASLDTTVENKDKILTNQTQKSKNTDKRKSQITEASRSKSIENVANFGNDLVKNISQNNQMEASKSNEHLGSTPSQNNCIPLSEKCTSLKETNSTVTTESNDSKTLAEKESYLGNSGSLQHSCSLYPFDQSSASHRYIQNYILPPETGPGNLIDPVHEYKFMGRTDDITVMKKKFNKEVFRFAAGCMNSRTNGTIHFGVADSKDSNYVHGEIIGVSVDKKDAIIDHFNQGIKQYFEEHTEKAKACIRQPRFVEVLCPDGTLSGKYIIEVDVVPSHTIVNGKQFEIQTLDEENKWKKSKGKSLFIRDGAATRDIYKIGNPKDLNYELTRINEQINVLDMRRREAEKRPDSKRTSNQGEKLKNLLTCGGNRLNHYDYFIIVTNKSHSEQLQHLQFMTTLKLFCVLDFDPDSVVNGSCHNYRDVRVANLHKPNQFHGDPRTVANNLNLYKQTSWVFCNGREDLNTETDRPLRPKEWLIQKAGEVQDMISFLCNPDTLPRGRFLVIFLLLSTAEAMNEPIFETFMSFYKNLGGTDSILSICTSNVSFQKWKDFIHARCEHDISQQSIYDLELSEINGTILNLGQNKQNAQRLLPSAEGSSVILQKKDEDLMTSLDVLCENECENEYDESSAEFEEFKIKTESEFYRGGKVKWWNFYFSEQPAAKPFIKRDKHSKLEKSIRSQIKDPTSTCVMVNLFHHPGCGGTTMAMHVMWNLRKEFRCAVLKDNTVSKDEVAKHVAHLMKCGKSEQSLKTPVLLLVEDSEETENTVELQHSLRKFTRETGAFVIILNCIRTKTPKVRYYNTVIESEYITAALSDNEKRAFEMKLKELQEIKSFTTENFYSFMIMKSNFDTEYVENVASNILKDFRVESKQARLFCMLALLNTYVPEPAISRSLCEDFLGIKCALWGRESVLEKMEPYSCLLIDFEAEEYGGLKAIRFVHQNLATECVKQLEETHNCSKAEIVLEMLHCDALFKTFAVKDVLVQSIKCMLITRQRKTEDNEKDTLFSPLIEDINSGKDGLNKIQEIFIAASERFNKDFTIPQALARHFYLNEKNFTDARTWANSAKAIKENSYTLDTVGQVARSELKHKIECKKQEKKPCSAEDLNDCLELASTATKAFRRAQSLAKTDDVLESEQELHRKLSPYNISGYMGEIDTAMIVFDIIKKLELFEKGDPMKDHYIQSFLKGKMPFENIQFSIKESSSEYAVVLKDYEHFLKSLKPQVKEAFDFLEIYFTYMREKRVDDGKDIKNRKKLSAHYQNYIALFCSSAEEKQTERNQKPKLSLNMKIEEYRMFLEESRADIFPGLLRFVEDRNETVEMIAEKYSFILESSAIKTIKDKTNHLLAHIILKLIWPKSKLAKSTEDLNVLLKDILQEVSTQHQHPEPFYLAILLLWPGRNVNSSGIKIYVDKIRSSARKHLSYMYRTRSTIAHFFLGKSDGIQRLVPKVFLDRSIRNVRDRNILWQTGEIFKEHPITSKLVRVKGTIEDGEVFTEYGNLKIPVRPAFLGGVRSGYSTERLMNRQTEMSELGLGRKRRIDIWSNFTYDNKDNKSVCKPRGVKIAGKNTTNLKRHLQTAHPEIHTKIQKMSDDHGPGGNKASDATSTTQQQAISDFLRSSKYKTESKEQQTKEQAIARWIGRTGLPLTTIEDEDFVLMMGMIDGRLTVPKKTKTSNLIKTQYECCTLS</sequence>